<protein>
    <submittedName>
        <fullName evidence="1">Uncharacterized protein</fullName>
    </submittedName>
</protein>
<gene>
    <name evidence="1" type="ORF">PVAP13_5KG036000</name>
</gene>
<dbReference type="Proteomes" id="UP000823388">
    <property type="component" value="Chromosome 5K"/>
</dbReference>
<dbReference type="EMBL" id="CM029045">
    <property type="protein sequence ID" value="KAG2594994.1"/>
    <property type="molecule type" value="Genomic_DNA"/>
</dbReference>
<evidence type="ECO:0000313" key="1">
    <source>
        <dbReference type="EMBL" id="KAG2594995.1"/>
    </source>
</evidence>
<sequence>MACEVSKTERNITKVEQKIEEALDDSTTEKLEREVAHLKNVLTILLSTDDEGGDCSIHGVVGAEQETETDY</sequence>
<proteinExistence type="predicted"/>
<comment type="caution">
    <text evidence="1">The sequence shown here is derived from an EMBL/GenBank/DDBJ whole genome shotgun (WGS) entry which is preliminary data.</text>
</comment>
<dbReference type="AlphaFoldDB" id="A0A8T0SD37"/>
<name>A0A8T0SD37_PANVG</name>
<keyword evidence="2" id="KW-1185">Reference proteome</keyword>
<organism evidence="1 2">
    <name type="scientific">Panicum virgatum</name>
    <name type="common">Blackwell switchgrass</name>
    <dbReference type="NCBI Taxonomy" id="38727"/>
    <lineage>
        <taxon>Eukaryota</taxon>
        <taxon>Viridiplantae</taxon>
        <taxon>Streptophyta</taxon>
        <taxon>Embryophyta</taxon>
        <taxon>Tracheophyta</taxon>
        <taxon>Spermatophyta</taxon>
        <taxon>Magnoliopsida</taxon>
        <taxon>Liliopsida</taxon>
        <taxon>Poales</taxon>
        <taxon>Poaceae</taxon>
        <taxon>PACMAD clade</taxon>
        <taxon>Panicoideae</taxon>
        <taxon>Panicodae</taxon>
        <taxon>Paniceae</taxon>
        <taxon>Panicinae</taxon>
        <taxon>Panicum</taxon>
        <taxon>Panicum sect. Hiantes</taxon>
    </lineage>
</organism>
<reference evidence="1" key="1">
    <citation type="submission" date="2020-05" db="EMBL/GenBank/DDBJ databases">
        <title>WGS assembly of Panicum virgatum.</title>
        <authorList>
            <person name="Lovell J.T."/>
            <person name="Jenkins J."/>
            <person name="Shu S."/>
            <person name="Juenger T.E."/>
            <person name="Schmutz J."/>
        </authorList>
    </citation>
    <scope>NUCLEOTIDE SEQUENCE</scope>
    <source>
        <strain evidence="1">AP13</strain>
    </source>
</reference>
<dbReference type="EMBL" id="CM029045">
    <property type="protein sequence ID" value="KAG2594995.1"/>
    <property type="molecule type" value="Genomic_DNA"/>
</dbReference>
<evidence type="ECO:0000313" key="2">
    <source>
        <dbReference type="Proteomes" id="UP000823388"/>
    </source>
</evidence>
<accession>A0A8T0SD37</accession>